<dbReference type="SUPFAM" id="SSF47954">
    <property type="entry name" value="Cyclin-like"/>
    <property type="match status" value="2"/>
</dbReference>
<accession>A0A5C3QKI2</accession>
<dbReference type="AlphaFoldDB" id="A0A5C3QKI2"/>
<evidence type="ECO:0000256" key="1">
    <source>
        <dbReference type="RuleBase" id="RU000383"/>
    </source>
</evidence>
<protein>
    <submittedName>
        <fullName evidence="4">Cyclin-like protein</fullName>
    </submittedName>
</protein>
<evidence type="ECO:0000259" key="3">
    <source>
        <dbReference type="SMART" id="SM00385"/>
    </source>
</evidence>
<dbReference type="EMBL" id="ML178826">
    <property type="protein sequence ID" value="TFL00991.1"/>
    <property type="molecule type" value="Genomic_DNA"/>
</dbReference>
<gene>
    <name evidence="4" type="ORF">BDV98DRAFT_568256</name>
</gene>
<organism evidence="4 5">
    <name type="scientific">Pterulicium gracile</name>
    <dbReference type="NCBI Taxonomy" id="1884261"/>
    <lineage>
        <taxon>Eukaryota</taxon>
        <taxon>Fungi</taxon>
        <taxon>Dikarya</taxon>
        <taxon>Basidiomycota</taxon>
        <taxon>Agaricomycotina</taxon>
        <taxon>Agaricomycetes</taxon>
        <taxon>Agaricomycetidae</taxon>
        <taxon>Agaricales</taxon>
        <taxon>Pleurotineae</taxon>
        <taxon>Pterulaceae</taxon>
        <taxon>Pterulicium</taxon>
    </lineage>
</organism>
<keyword evidence="5" id="KW-1185">Reference proteome</keyword>
<dbReference type="GO" id="GO:0006357">
    <property type="term" value="P:regulation of transcription by RNA polymerase II"/>
    <property type="evidence" value="ECO:0007669"/>
    <property type="project" value="InterPro"/>
</dbReference>
<name>A0A5C3QKI2_9AGAR</name>
<evidence type="ECO:0000313" key="4">
    <source>
        <dbReference type="EMBL" id="TFL00991.1"/>
    </source>
</evidence>
<dbReference type="Gene3D" id="1.10.472.10">
    <property type="entry name" value="Cyclin-like"/>
    <property type="match status" value="2"/>
</dbReference>
<feature type="compositionally biased region" description="Basic and acidic residues" evidence="2">
    <location>
        <begin position="332"/>
        <end position="343"/>
    </location>
</feature>
<dbReference type="InterPro" id="IPR006671">
    <property type="entry name" value="Cyclin_N"/>
</dbReference>
<feature type="domain" description="Cyclin-like" evidence="3">
    <location>
        <begin position="169"/>
        <end position="273"/>
    </location>
</feature>
<dbReference type="GO" id="GO:0016538">
    <property type="term" value="F:cyclin-dependent protein serine/threonine kinase regulator activity"/>
    <property type="evidence" value="ECO:0007669"/>
    <property type="project" value="InterPro"/>
</dbReference>
<dbReference type="Proteomes" id="UP000305067">
    <property type="component" value="Unassembled WGS sequence"/>
</dbReference>
<evidence type="ECO:0000313" key="5">
    <source>
        <dbReference type="Proteomes" id="UP000305067"/>
    </source>
</evidence>
<feature type="region of interest" description="Disordered" evidence="2">
    <location>
        <begin position="283"/>
        <end position="316"/>
    </location>
</feature>
<evidence type="ECO:0000256" key="2">
    <source>
        <dbReference type="SAM" id="MobiDB-lite"/>
    </source>
</evidence>
<dbReference type="SMART" id="SM00385">
    <property type="entry name" value="CYCLIN"/>
    <property type="match status" value="2"/>
</dbReference>
<proteinExistence type="inferred from homology"/>
<dbReference type="Pfam" id="PF00134">
    <property type="entry name" value="Cyclin_N"/>
    <property type="match status" value="1"/>
</dbReference>
<dbReference type="InterPro" id="IPR043198">
    <property type="entry name" value="Cyclin/Ssn8"/>
</dbReference>
<dbReference type="STRING" id="1884261.A0A5C3QKI2"/>
<sequence>MDSSAQHPASSSRHHRPYFTDLQISMLSEKQRGKISASQEDKMKQLACSFIEGMGEKIGFPRRTVGTAQNLYHRFHLFFPRKDFNYFDVGLSAIYVSSKMHDTLKKPRELLAASYSIRLPEAASRSTGEVDLDRMDPATVEQDRQRLLAVERLMLETVCFNFNSRMCFPYVIKLGKYFGASKETTKMAWRLAADSHRTLVPLQYPPHVIALGGLYLAGLLSSFDPNSTPPRVDLQNTSTVHPLVTQLGNSGDWETKLQAKSADLEEIAHAVIDLLIQFCQHPIPSTHTSPRTPSSPSQSQTPTSLPRAQSTTLPLPYKPDVLMHLKIALRARREDAQGGDEERRRKRQKTDKNSSSSNGTLMQEFAGRVLGKEDETVRFLFGPPRLGGDVASPQ</sequence>
<keyword evidence="1" id="KW-0195">Cyclin</keyword>
<feature type="compositionally biased region" description="Low complexity" evidence="2">
    <location>
        <begin position="283"/>
        <end position="307"/>
    </location>
</feature>
<feature type="region of interest" description="Disordered" evidence="2">
    <location>
        <begin position="332"/>
        <end position="369"/>
    </location>
</feature>
<reference evidence="4 5" key="1">
    <citation type="journal article" date="2019" name="Nat. Ecol. Evol.">
        <title>Megaphylogeny resolves global patterns of mushroom evolution.</title>
        <authorList>
            <person name="Varga T."/>
            <person name="Krizsan K."/>
            <person name="Foldi C."/>
            <person name="Dima B."/>
            <person name="Sanchez-Garcia M."/>
            <person name="Sanchez-Ramirez S."/>
            <person name="Szollosi G.J."/>
            <person name="Szarkandi J.G."/>
            <person name="Papp V."/>
            <person name="Albert L."/>
            <person name="Andreopoulos W."/>
            <person name="Angelini C."/>
            <person name="Antonin V."/>
            <person name="Barry K.W."/>
            <person name="Bougher N.L."/>
            <person name="Buchanan P."/>
            <person name="Buyck B."/>
            <person name="Bense V."/>
            <person name="Catcheside P."/>
            <person name="Chovatia M."/>
            <person name="Cooper J."/>
            <person name="Damon W."/>
            <person name="Desjardin D."/>
            <person name="Finy P."/>
            <person name="Geml J."/>
            <person name="Haridas S."/>
            <person name="Hughes K."/>
            <person name="Justo A."/>
            <person name="Karasinski D."/>
            <person name="Kautmanova I."/>
            <person name="Kiss B."/>
            <person name="Kocsube S."/>
            <person name="Kotiranta H."/>
            <person name="LaButti K.M."/>
            <person name="Lechner B.E."/>
            <person name="Liimatainen K."/>
            <person name="Lipzen A."/>
            <person name="Lukacs Z."/>
            <person name="Mihaltcheva S."/>
            <person name="Morgado L.N."/>
            <person name="Niskanen T."/>
            <person name="Noordeloos M.E."/>
            <person name="Ohm R.A."/>
            <person name="Ortiz-Santana B."/>
            <person name="Ovrebo C."/>
            <person name="Racz N."/>
            <person name="Riley R."/>
            <person name="Savchenko A."/>
            <person name="Shiryaev A."/>
            <person name="Soop K."/>
            <person name="Spirin V."/>
            <person name="Szebenyi C."/>
            <person name="Tomsovsky M."/>
            <person name="Tulloss R.E."/>
            <person name="Uehling J."/>
            <person name="Grigoriev I.V."/>
            <person name="Vagvolgyi C."/>
            <person name="Papp T."/>
            <person name="Martin F.M."/>
            <person name="Miettinen O."/>
            <person name="Hibbett D.S."/>
            <person name="Nagy L.G."/>
        </authorList>
    </citation>
    <scope>NUCLEOTIDE SEQUENCE [LARGE SCALE GENOMIC DNA]</scope>
    <source>
        <strain evidence="4 5">CBS 309.79</strain>
    </source>
</reference>
<feature type="domain" description="Cyclin-like" evidence="3">
    <location>
        <begin position="49"/>
        <end position="156"/>
    </location>
</feature>
<dbReference type="CDD" id="cd20546">
    <property type="entry name" value="CYCLIN_SpCG1C_ScCTK2-like_rpt2"/>
    <property type="match status" value="1"/>
</dbReference>
<dbReference type="OrthoDB" id="25002at2759"/>
<dbReference type="InterPro" id="IPR013763">
    <property type="entry name" value="Cyclin-like_dom"/>
</dbReference>
<dbReference type="PANTHER" id="PTHR10026">
    <property type="entry name" value="CYCLIN"/>
    <property type="match status" value="1"/>
</dbReference>
<dbReference type="InterPro" id="IPR036915">
    <property type="entry name" value="Cyclin-like_sf"/>
</dbReference>
<comment type="similarity">
    <text evidence="1">Belongs to the cyclin family.</text>
</comment>